<keyword evidence="2" id="KW-0378">Hydrolase</keyword>
<dbReference type="Gene3D" id="3.40.50.1000">
    <property type="entry name" value="HAD superfamily/HAD-like"/>
    <property type="match status" value="1"/>
</dbReference>
<organism evidence="2 3">
    <name type="scientific">Candidatus Pantoea multigeneris</name>
    <dbReference type="NCBI Taxonomy" id="2608357"/>
    <lineage>
        <taxon>Bacteria</taxon>
        <taxon>Pseudomonadati</taxon>
        <taxon>Pseudomonadota</taxon>
        <taxon>Gammaproteobacteria</taxon>
        <taxon>Enterobacterales</taxon>
        <taxon>Erwiniaceae</taxon>
        <taxon>Pantoea</taxon>
    </lineage>
</organism>
<dbReference type="SFLD" id="SFLDG01129">
    <property type="entry name" value="C1.5:_HAD__Beta-PGM__Phosphata"/>
    <property type="match status" value="1"/>
</dbReference>
<evidence type="ECO:0000256" key="1">
    <source>
        <dbReference type="ARBA" id="ARBA00022723"/>
    </source>
</evidence>
<evidence type="ECO:0000313" key="3">
    <source>
        <dbReference type="Proteomes" id="UP001515683"/>
    </source>
</evidence>
<dbReference type="Gene3D" id="1.10.150.240">
    <property type="entry name" value="Putative phosphatase, domain 2"/>
    <property type="match status" value="1"/>
</dbReference>
<dbReference type="InterPro" id="IPR041492">
    <property type="entry name" value="HAD_2"/>
</dbReference>
<dbReference type="RefSeq" id="WP_167017163.1">
    <property type="nucleotide sequence ID" value="NZ_VWXF01000009.1"/>
</dbReference>
<name>A0ABX0REC3_9GAMM</name>
<evidence type="ECO:0000313" key="2">
    <source>
        <dbReference type="EMBL" id="NIF23707.1"/>
    </source>
</evidence>
<dbReference type="Pfam" id="PF13419">
    <property type="entry name" value="HAD_2"/>
    <property type="match status" value="1"/>
</dbReference>
<dbReference type="InterPro" id="IPR023214">
    <property type="entry name" value="HAD_sf"/>
</dbReference>
<dbReference type="NCBIfam" id="TIGR01549">
    <property type="entry name" value="HAD-SF-IA-v1"/>
    <property type="match status" value="1"/>
</dbReference>
<protein>
    <submittedName>
        <fullName evidence="2">HAD-IA family hydrolase</fullName>
    </submittedName>
</protein>
<sequence>MYDTILFDFDGTLADSSSCSVIATQQAFVAHGLAAPEAAAITDCMGIPIEVSFRQMGAEAFSEAQFTQLLTTFRELYRDHAATHITAFNGVAEMLGNLKAAQKKVAVITSKKTAVAESNIEKLGLKSTIDIIIGSDLVKQYKPHPEGIYIALQQLFTDGPYSRHAIMVGDAVTDIEMGKNAGVHTCAVTWGAHSEARLRASEPDAIAHDVAALSQLLLA</sequence>
<gene>
    <name evidence="2" type="ORF">F3J40_19190</name>
</gene>
<dbReference type="EMBL" id="VWXF01000009">
    <property type="protein sequence ID" value="NIF23707.1"/>
    <property type="molecule type" value="Genomic_DNA"/>
</dbReference>
<reference evidence="2 3" key="1">
    <citation type="journal article" date="2019" name="bioRxiv">
        <title>Bacteria contribute to plant secondary compound degradation in a generalist herbivore system.</title>
        <authorList>
            <person name="Francoeur C.B."/>
            <person name="Khadempour L."/>
            <person name="Moreira-Soto R.D."/>
            <person name="Gotting K."/>
            <person name="Book A.J."/>
            <person name="Pinto-Tomas A.A."/>
            <person name="Keefover-Ring K."/>
            <person name="Currie C.R."/>
        </authorList>
    </citation>
    <scope>NUCLEOTIDE SEQUENCE [LARGE SCALE GENOMIC DNA]</scope>
    <source>
        <strain evidence="2">Acro-835</strain>
    </source>
</reference>
<proteinExistence type="predicted"/>
<dbReference type="SFLD" id="SFLDS00003">
    <property type="entry name" value="Haloacid_Dehalogenase"/>
    <property type="match status" value="1"/>
</dbReference>
<dbReference type="PRINTS" id="PR00413">
    <property type="entry name" value="HADHALOGNASE"/>
</dbReference>
<dbReference type="PANTHER" id="PTHR43434">
    <property type="entry name" value="PHOSPHOGLYCOLATE PHOSPHATASE"/>
    <property type="match status" value="1"/>
</dbReference>
<accession>A0ABX0REC3</accession>
<comment type="caution">
    <text evidence="2">The sequence shown here is derived from an EMBL/GenBank/DDBJ whole genome shotgun (WGS) entry which is preliminary data.</text>
</comment>
<dbReference type="InterPro" id="IPR036412">
    <property type="entry name" value="HAD-like_sf"/>
</dbReference>
<dbReference type="PANTHER" id="PTHR43434:SF26">
    <property type="entry name" value="PYROPHOSPHATASE PPAX"/>
    <property type="match status" value="1"/>
</dbReference>
<keyword evidence="3" id="KW-1185">Reference proteome</keyword>
<dbReference type="GO" id="GO:0016787">
    <property type="term" value="F:hydrolase activity"/>
    <property type="evidence" value="ECO:0007669"/>
    <property type="project" value="UniProtKB-KW"/>
</dbReference>
<dbReference type="InterPro" id="IPR050155">
    <property type="entry name" value="HAD-like_hydrolase_sf"/>
</dbReference>
<dbReference type="SUPFAM" id="SSF56784">
    <property type="entry name" value="HAD-like"/>
    <property type="match status" value="1"/>
</dbReference>
<dbReference type="InterPro" id="IPR006439">
    <property type="entry name" value="HAD-SF_hydro_IA"/>
</dbReference>
<dbReference type="InterPro" id="IPR023198">
    <property type="entry name" value="PGP-like_dom2"/>
</dbReference>
<keyword evidence="1" id="KW-0479">Metal-binding</keyword>
<dbReference type="Proteomes" id="UP001515683">
    <property type="component" value="Unassembled WGS sequence"/>
</dbReference>
<dbReference type="SFLD" id="SFLDG01135">
    <property type="entry name" value="C1.5.6:_HAD__Beta-PGM__Phospha"/>
    <property type="match status" value="1"/>
</dbReference>